<keyword evidence="2 10" id="KW-0547">Nucleotide-binding</keyword>
<evidence type="ECO:0000256" key="11">
    <source>
        <dbReference type="SAM" id="MobiDB-lite"/>
    </source>
</evidence>
<comment type="caution">
    <text evidence="13">The sequence shown here is derived from an EMBL/GenBank/DDBJ whole genome shotgun (WGS) entry which is preliminary data.</text>
</comment>
<dbReference type="Gene3D" id="1.10.486.10">
    <property type="entry name" value="PCRA, domain 4"/>
    <property type="match status" value="1"/>
</dbReference>
<feature type="region of interest" description="Disordered" evidence="11">
    <location>
        <begin position="798"/>
        <end position="819"/>
    </location>
</feature>
<dbReference type="PANTHER" id="PTHR30591">
    <property type="entry name" value="RECBCD ENZYME SUBUNIT RECC"/>
    <property type="match status" value="1"/>
</dbReference>
<evidence type="ECO:0000313" key="13">
    <source>
        <dbReference type="EMBL" id="OES31345.1"/>
    </source>
</evidence>
<accession>A0AB36FR01</accession>
<dbReference type="GO" id="GO:0009338">
    <property type="term" value="C:exodeoxyribonuclease V complex"/>
    <property type="evidence" value="ECO:0007669"/>
    <property type="project" value="InterPro"/>
</dbReference>
<keyword evidence="7 10" id="KW-0067">ATP-binding</keyword>
<evidence type="ECO:0000256" key="10">
    <source>
        <dbReference type="HAMAP-Rule" id="MF_01486"/>
    </source>
</evidence>
<dbReference type="SUPFAM" id="SSF52540">
    <property type="entry name" value="P-loop containing nucleoside triphosphate hydrolases"/>
    <property type="match status" value="2"/>
</dbReference>
<keyword evidence="14" id="KW-1185">Reference proteome</keyword>
<dbReference type="Pfam" id="PF04257">
    <property type="entry name" value="Exonuc_V_gamma"/>
    <property type="match status" value="1"/>
</dbReference>
<comment type="miscellaneous">
    <text evidence="10">In the RecBCD complex, RecB has a slow 3'-5' helicase, an exonuclease activity and loads RecA onto ssDNA, RecD has a fast 5'-3' helicase activity, while RecC stimulates the ATPase and processivity of the RecB helicase and contributes to recognition of the Chi site.</text>
</comment>
<dbReference type="SUPFAM" id="SSF52980">
    <property type="entry name" value="Restriction endonuclease-like"/>
    <property type="match status" value="1"/>
</dbReference>
<dbReference type="PANTHER" id="PTHR30591:SF1">
    <property type="entry name" value="RECBCD ENZYME SUBUNIT RECC"/>
    <property type="match status" value="1"/>
</dbReference>
<dbReference type="Gene3D" id="1.10.10.160">
    <property type="match status" value="1"/>
</dbReference>
<evidence type="ECO:0000256" key="7">
    <source>
        <dbReference type="ARBA" id="ARBA00022840"/>
    </source>
</evidence>
<keyword evidence="4 10" id="KW-0378">Hydrolase</keyword>
<dbReference type="RefSeq" id="WP_069944490.1">
    <property type="nucleotide sequence ID" value="NZ_MIPW01000012.1"/>
</dbReference>
<dbReference type="GO" id="GO:0000724">
    <property type="term" value="P:double-strand break repair via homologous recombination"/>
    <property type="evidence" value="ECO:0007669"/>
    <property type="project" value="UniProtKB-UniRule"/>
</dbReference>
<dbReference type="GO" id="GO:0005524">
    <property type="term" value="F:ATP binding"/>
    <property type="evidence" value="ECO:0007669"/>
    <property type="project" value="UniProtKB-UniRule"/>
</dbReference>
<evidence type="ECO:0000256" key="4">
    <source>
        <dbReference type="ARBA" id="ARBA00022801"/>
    </source>
</evidence>
<evidence type="ECO:0000256" key="9">
    <source>
        <dbReference type="ARBA" id="ARBA00023204"/>
    </source>
</evidence>
<dbReference type="NCBIfam" id="TIGR01450">
    <property type="entry name" value="recC"/>
    <property type="match status" value="1"/>
</dbReference>
<dbReference type="AlphaFoldDB" id="A0AB36FR01"/>
<dbReference type="Proteomes" id="UP000095392">
    <property type="component" value="Unassembled WGS sequence"/>
</dbReference>
<dbReference type="PIRSF" id="PIRSF000980">
    <property type="entry name" value="RecC"/>
    <property type="match status" value="1"/>
</dbReference>
<dbReference type="HAMAP" id="MF_01486">
    <property type="entry name" value="RecC"/>
    <property type="match status" value="1"/>
</dbReference>
<comment type="subunit">
    <text evidence="10">Heterotrimer of RecB, RecC and RecD. All subunits contribute to DNA-binding.</text>
</comment>
<keyword evidence="3 10" id="KW-0227">DNA damage</keyword>
<evidence type="ECO:0000256" key="8">
    <source>
        <dbReference type="ARBA" id="ARBA00023125"/>
    </source>
</evidence>
<keyword evidence="9 10" id="KW-0234">DNA repair</keyword>
<keyword evidence="6 10" id="KW-0269">Exonuclease</keyword>
<evidence type="ECO:0000313" key="14">
    <source>
        <dbReference type="Proteomes" id="UP000095392"/>
    </source>
</evidence>
<evidence type="ECO:0000256" key="3">
    <source>
        <dbReference type="ARBA" id="ARBA00022763"/>
    </source>
</evidence>
<evidence type="ECO:0000256" key="6">
    <source>
        <dbReference type="ARBA" id="ARBA00022839"/>
    </source>
</evidence>
<dbReference type="InterPro" id="IPR013986">
    <property type="entry name" value="DExx_box_DNA_helicase_dom_sf"/>
</dbReference>
<dbReference type="InterPro" id="IPR027417">
    <property type="entry name" value="P-loop_NTPase"/>
</dbReference>
<dbReference type="Pfam" id="PF17946">
    <property type="entry name" value="RecC_C"/>
    <property type="match status" value="1"/>
</dbReference>
<evidence type="ECO:0000256" key="1">
    <source>
        <dbReference type="ARBA" id="ARBA00022722"/>
    </source>
</evidence>
<keyword evidence="1 10" id="KW-0540">Nuclease</keyword>
<name>A0AB36FR01_ALTMA</name>
<protein>
    <recommendedName>
        <fullName evidence="10">RecBCD enzyme subunit RecC</fullName>
    </recommendedName>
    <alternativeName>
        <fullName evidence="10">Exonuclease V subunit RecC</fullName>
        <shortName evidence="10">ExoV subunit RecC</shortName>
    </alternativeName>
    <alternativeName>
        <fullName evidence="10">Helicase/nuclease RecBCD subunit RecC</fullName>
    </alternativeName>
</protein>
<dbReference type="InterPro" id="IPR006697">
    <property type="entry name" value="RecC"/>
</dbReference>
<gene>
    <name evidence="10 13" type="primary">recC</name>
    <name evidence="13" type="ORF">BFV95_2403</name>
</gene>
<dbReference type="GO" id="GO:0008854">
    <property type="term" value="F:exodeoxyribonuclease V activity"/>
    <property type="evidence" value="ECO:0007669"/>
    <property type="project" value="InterPro"/>
</dbReference>
<keyword evidence="5 10" id="KW-0347">Helicase</keyword>
<proteinExistence type="inferred from homology"/>
<keyword evidence="8 10" id="KW-0238">DNA-binding</keyword>
<evidence type="ECO:0000256" key="2">
    <source>
        <dbReference type="ARBA" id="ARBA00022741"/>
    </source>
</evidence>
<feature type="domain" description="RecC C-terminal" evidence="12">
    <location>
        <begin position="833"/>
        <end position="1054"/>
    </location>
</feature>
<dbReference type="GO" id="GO:0003677">
    <property type="term" value="F:DNA binding"/>
    <property type="evidence" value="ECO:0007669"/>
    <property type="project" value="UniProtKB-UniRule"/>
</dbReference>
<dbReference type="GO" id="GO:0003678">
    <property type="term" value="F:DNA helicase activity"/>
    <property type="evidence" value="ECO:0007669"/>
    <property type="project" value="UniProtKB-UniRule"/>
</dbReference>
<dbReference type="Gene3D" id="3.40.50.300">
    <property type="entry name" value="P-loop containing nucleotide triphosphate hydrolases"/>
    <property type="match status" value="1"/>
</dbReference>
<comment type="similarity">
    <text evidence="10">Belongs to the RecC family.</text>
</comment>
<dbReference type="InterPro" id="IPR041500">
    <property type="entry name" value="RecC_C"/>
</dbReference>
<reference evidence="13 14" key="1">
    <citation type="submission" date="2016-09" db="EMBL/GenBank/DDBJ databases">
        <title>Draft Genome Sequence of four Alteromonas macleodii strains isolated from copper coupons and grown long-term at elevated copper levels.</title>
        <authorList>
            <person name="Cusick K."/>
            <person name="Dale J."/>
            <person name="Little B."/>
            <person name="Biffinger J."/>
        </authorList>
    </citation>
    <scope>NUCLEOTIDE SEQUENCE [LARGE SCALE GENOMIC DNA]</scope>
    <source>
        <strain evidence="13 14">KCP01</strain>
    </source>
</reference>
<evidence type="ECO:0000256" key="5">
    <source>
        <dbReference type="ARBA" id="ARBA00022806"/>
    </source>
</evidence>
<sequence length="1210" mass="135979">MLALYPSNKLEHLSFLLTTLLRQQPMGVFTPETILVESPGMQHWVSMQLATEHGVAMNIDYPLPVRFMWNTARTVLGQDKVPKQSPYRREVLTWRIDNILQDGSLMSAEAFEQVNRYWQNAGSEQEQGLQRLQLATALADVYEQYLLYRPDWLFKWEANERAVLDDMEIWQSEIWRILVKEQPLHPARLHQMTLEALEALEAGHLPNDPANKLPTRVIVFAINTMAPQLIAFFDALAQHIDIHIFHLNPSVNYWGEAKSSSEQAKLLRLEGLKKWMEEDQSNPLLGNLGKQGRELFNLLTELDTFEISAFDSPDFEETNDNADSDNDRGLLEYIHNDILQAAQPKPLTHDLREKDDSVTIMCTHSALREVQVLHDHLLHWLSQDKTRTPSDILVMCPAIENYAPFVDAVFHRVGTKALAGRGQVRLPCTIADRSPMDAEPLIAAFMALLQLPDSRFGVSDIMDYLQLDSVQKRFSVSQDDIEQMVVWLKQAHIHWGLNSAHKTAVSEGVDLDDTYSWWWGIRRLLMGMLAPDSEVIVSDLLTIPDVEGQSALTLGKLIDVVALLGEFAQVLTAPRTAAQWSKALISLRDACFMPIKEQQQSWDLIAKVAADLAARCEEAGYEHELTLRQVRDLLLNRFSSPDAGNHFMTGQVTVCSMLPMRSIPFKKVCILGLNDSEFPRKSSPLGLDLMAGAGRQIGDRSRRLEDRYLFLEAIISTRDSLYLSYQGNDVTNNSERQPSLVLAELMDMLENSYALDLSKYSVNAPLHPFSEEGFTGTLPSYETGWLRLADALQKTKLNTDEADNESANDADTATLAPSPDALSTQSLRLSGIQIARAFKDPLEYFSVQRLGVNLSQSFTLLENSEPFETNALLRYQVLDAIFSSAERIAPEKDDVTQLSYSEKVVTFASLRGDIPNNPVARDEVDMWKEGALALSQAMGPHDAEPKKAHFQGKYITFTSSALLGSDALVELCAGKVDAHRALGFFISQLVFSSSVEETSYSNYPLDIYSCTWEKGETILKKQRFSAYDRETAVRLLLFIEQLYMAVYTAPTPVHLSLFGTFMPGTRNSDTKPVVESIKPEMFTDILHALLNSADGTSETDKAILSQVQHAIDEMCPFTDKGNAVASETTNEKYEKAKQAVDQAAALFDTIELQRALTDWQQSSGQFSADMASNPYLHWLFPQGVSWNDVPYLSAFVLLAMVNNAPQEEKL</sequence>
<evidence type="ECO:0000259" key="12">
    <source>
        <dbReference type="Pfam" id="PF17946"/>
    </source>
</evidence>
<dbReference type="Gene3D" id="3.40.50.10930">
    <property type="match status" value="1"/>
</dbReference>
<organism evidence="13 14">
    <name type="scientific">Alteromonas macleodii</name>
    <name type="common">Pseudoalteromonas macleodii</name>
    <dbReference type="NCBI Taxonomy" id="28108"/>
    <lineage>
        <taxon>Bacteria</taxon>
        <taxon>Pseudomonadati</taxon>
        <taxon>Pseudomonadota</taxon>
        <taxon>Gammaproteobacteria</taxon>
        <taxon>Alteromonadales</taxon>
        <taxon>Alteromonadaceae</taxon>
        <taxon>Alteromonas/Salinimonas group</taxon>
        <taxon>Alteromonas</taxon>
    </lineage>
</organism>
<comment type="function">
    <text evidence="10">A helicase/nuclease that prepares dsDNA breaks (DSB) for recombinational DNA repair. Binds to DSBs and unwinds DNA via a highly rapid and processive ATP-dependent bidirectional helicase activity. Unwinds dsDNA until it encounters a Chi (crossover hotspot instigator) sequence from the 3' direction. Cuts ssDNA a few nucleotides 3' to the Chi site. The properties and activities of the enzyme are changed at Chi. The Chi-altered holoenzyme produces a long 3'-ssDNA overhang and facilitates RecA-binding to the ssDNA for homologous DNA recombination and repair. Holoenzyme degrades any linearized DNA that is unable to undergo homologous recombination. In the holoenzyme this subunit recognizes the wild-type Chi sequence, and when added to isolated RecB increases its ATP-dependent helicase processivity.</text>
</comment>
<dbReference type="InterPro" id="IPR011335">
    <property type="entry name" value="Restrct_endonuc-II-like"/>
</dbReference>
<dbReference type="EMBL" id="MIPY01000014">
    <property type="protein sequence ID" value="OES31345.1"/>
    <property type="molecule type" value="Genomic_DNA"/>
</dbReference>